<evidence type="ECO:0000313" key="2">
    <source>
        <dbReference type="Proteomes" id="UP001148299"/>
    </source>
</evidence>
<gene>
    <name evidence="1" type="ORF">N7541_006564</name>
</gene>
<evidence type="ECO:0000313" key="1">
    <source>
        <dbReference type="EMBL" id="KAJ5354000.1"/>
    </source>
</evidence>
<protein>
    <submittedName>
        <fullName evidence="1">Uncharacterized protein</fullName>
    </submittedName>
</protein>
<proteinExistence type="predicted"/>
<comment type="caution">
    <text evidence="1">The sequence shown here is derived from an EMBL/GenBank/DDBJ whole genome shotgun (WGS) entry which is preliminary data.</text>
</comment>
<keyword evidence="2" id="KW-1185">Reference proteome</keyword>
<dbReference type="AlphaFoldDB" id="A0A9W9R6U8"/>
<name>A0A9W9R6U8_PENBR</name>
<organism evidence="1 2">
    <name type="scientific">Penicillium brevicompactum</name>
    <dbReference type="NCBI Taxonomy" id="5074"/>
    <lineage>
        <taxon>Eukaryota</taxon>
        <taxon>Fungi</taxon>
        <taxon>Dikarya</taxon>
        <taxon>Ascomycota</taxon>
        <taxon>Pezizomycotina</taxon>
        <taxon>Eurotiomycetes</taxon>
        <taxon>Eurotiomycetidae</taxon>
        <taxon>Eurotiales</taxon>
        <taxon>Aspergillaceae</taxon>
        <taxon>Penicillium</taxon>
    </lineage>
</organism>
<dbReference type="EMBL" id="JAPZBR010000005">
    <property type="protein sequence ID" value="KAJ5354000.1"/>
    <property type="molecule type" value="Genomic_DNA"/>
</dbReference>
<reference evidence="1" key="1">
    <citation type="submission" date="2022-12" db="EMBL/GenBank/DDBJ databases">
        <authorList>
            <person name="Petersen C."/>
        </authorList>
    </citation>
    <scope>NUCLEOTIDE SEQUENCE</scope>
    <source>
        <strain evidence="1">IBT 35675</strain>
    </source>
</reference>
<dbReference type="Proteomes" id="UP001148299">
    <property type="component" value="Unassembled WGS sequence"/>
</dbReference>
<sequence>MSTHAFLTETDGLPSDWSTVYSECSYNQQGLRPSLISRSLSVLYMPDTVATFTPTETLSTGAPKMAAGWWTCCSCKQMVNPNLAPESRCPCCSHTRCGTCRSENVQ</sequence>
<reference evidence="1" key="2">
    <citation type="journal article" date="2023" name="IMA Fungus">
        <title>Comparative genomic study of the Penicillium genus elucidates a diverse pangenome and 15 lateral gene transfer events.</title>
        <authorList>
            <person name="Petersen C."/>
            <person name="Sorensen T."/>
            <person name="Nielsen M.R."/>
            <person name="Sondergaard T.E."/>
            <person name="Sorensen J.L."/>
            <person name="Fitzpatrick D.A."/>
            <person name="Frisvad J.C."/>
            <person name="Nielsen K.L."/>
        </authorList>
    </citation>
    <scope>NUCLEOTIDE SEQUENCE</scope>
    <source>
        <strain evidence="1">IBT 35675</strain>
    </source>
</reference>
<accession>A0A9W9R6U8</accession>